<reference evidence="1 2" key="1">
    <citation type="submission" date="2020-08" db="EMBL/GenBank/DDBJ databases">
        <title>Genome sequence of Erysipelothrix inopinata DSM 15511T.</title>
        <authorList>
            <person name="Hyun D.-W."/>
            <person name="Bae J.-W."/>
        </authorList>
    </citation>
    <scope>NUCLEOTIDE SEQUENCE [LARGE SCALE GENOMIC DNA]</scope>
    <source>
        <strain evidence="1 2">DSM 15511</strain>
    </source>
</reference>
<dbReference type="KEGG" id="eio:H9L01_05170"/>
<dbReference type="AlphaFoldDB" id="A0A7G9S1M5"/>
<name>A0A7G9S1M5_9FIRM</name>
<sequence length="84" mass="9432">MRVIRNICCGMDACKNIIVAAIVNVNHGGISTLIRRSFSIYNNESIDLCVRSLLKINVHKSVWNRTVNIGLKISISLSLILKFF</sequence>
<evidence type="ECO:0000313" key="2">
    <source>
        <dbReference type="Proteomes" id="UP000515928"/>
    </source>
</evidence>
<dbReference type="RefSeq" id="WP_187534943.1">
    <property type="nucleotide sequence ID" value="NZ_CBCSHU010000012.1"/>
</dbReference>
<evidence type="ECO:0000313" key="1">
    <source>
        <dbReference type="EMBL" id="QNN61750.1"/>
    </source>
</evidence>
<organism evidence="1 2">
    <name type="scientific">Erysipelothrix inopinata</name>
    <dbReference type="NCBI Taxonomy" id="225084"/>
    <lineage>
        <taxon>Bacteria</taxon>
        <taxon>Bacillati</taxon>
        <taxon>Bacillota</taxon>
        <taxon>Erysipelotrichia</taxon>
        <taxon>Erysipelotrichales</taxon>
        <taxon>Erysipelotrichaceae</taxon>
        <taxon>Erysipelothrix</taxon>
    </lineage>
</organism>
<keyword evidence="2" id="KW-1185">Reference proteome</keyword>
<gene>
    <name evidence="1" type="ORF">H9L01_05170</name>
</gene>
<protein>
    <submittedName>
        <fullName evidence="1">Uncharacterized protein</fullName>
    </submittedName>
</protein>
<dbReference type="Proteomes" id="UP000515928">
    <property type="component" value="Chromosome"/>
</dbReference>
<proteinExistence type="predicted"/>
<dbReference type="EMBL" id="CP060715">
    <property type="protein sequence ID" value="QNN61750.1"/>
    <property type="molecule type" value="Genomic_DNA"/>
</dbReference>
<accession>A0A7G9S1M5</accession>